<dbReference type="EMBL" id="JBBFGL010000003">
    <property type="protein sequence ID" value="MEJ5195409.1"/>
    <property type="molecule type" value="Genomic_DNA"/>
</dbReference>
<dbReference type="InterPro" id="IPR029149">
    <property type="entry name" value="Creatin/AminoP/Spt16_N"/>
</dbReference>
<dbReference type="Gene3D" id="3.90.230.10">
    <property type="entry name" value="Creatinase/methionine aminopeptidase superfamily"/>
    <property type="match status" value="1"/>
</dbReference>
<comment type="caution">
    <text evidence="1">The sequence shown here is derived from an EMBL/GenBank/DDBJ whole genome shotgun (WGS) entry which is preliminary data.</text>
</comment>
<dbReference type="PANTHER" id="PTHR46112">
    <property type="entry name" value="AMINOPEPTIDASE"/>
    <property type="match status" value="1"/>
</dbReference>
<dbReference type="GO" id="GO:0004177">
    <property type="term" value="F:aminopeptidase activity"/>
    <property type="evidence" value="ECO:0007669"/>
    <property type="project" value="UniProtKB-KW"/>
</dbReference>
<keyword evidence="1" id="KW-0031">Aminopeptidase</keyword>
<dbReference type="RefSeq" id="WP_158387389.1">
    <property type="nucleotide sequence ID" value="NZ_JBBFGL010000003.1"/>
</dbReference>
<dbReference type="InterPro" id="IPR050659">
    <property type="entry name" value="Peptidase_M24B"/>
</dbReference>
<evidence type="ECO:0000313" key="2">
    <source>
        <dbReference type="Proteomes" id="UP001373196"/>
    </source>
</evidence>
<protein>
    <submittedName>
        <fullName evidence="1">Aminopeptidase P family protein</fullName>
    </submittedName>
</protein>
<accession>A0AB35Y2D6</accession>
<organism evidence="1 2">
    <name type="scientific">Faecalibacterium wellingii</name>
    <dbReference type="NCBI Taxonomy" id="2929491"/>
    <lineage>
        <taxon>Bacteria</taxon>
        <taxon>Bacillati</taxon>
        <taxon>Bacillota</taxon>
        <taxon>Clostridia</taxon>
        <taxon>Eubacteriales</taxon>
        <taxon>Oscillospiraceae</taxon>
        <taxon>Faecalibacterium</taxon>
    </lineage>
</organism>
<dbReference type="InterPro" id="IPR036005">
    <property type="entry name" value="Creatinase/aminopeptidase-like"/>
</dbReference>
<dbReference type="CDD" id="cd01066">
    <property type="entry name" value="APP_MetAP"/>
    <property type="match status" value="1"/>
</dbReference>
<name>A0AB35Y2D6_9FIRM</name>
<dbReference type="SUPFAM" id="SSF53092">
    <property type="entry name" value="Creatinase/prolidase N-terminal domain"/>
    <property type="match status" value="1"/>
</dbReference>
<dbReference type="Proteomes" id="UP001373196">
    <property type="component" value="Unassembled WGS sequence"/>
</dbReference>
<proteinExistence type="predicted"/>
<gene>
    <name evidence="1" type="ORF">WF834_04335</name>
</gene>
<sequence length="462" mass="50719">MKQYDIRLAKVPQPPKDCTGEPVMLTDATIQERLDKVLQGMKNRGLEQLVVYGDAEHCGNFQYLMGYFTRFEEALLVLDANGTAHFVLGNENLNKASKARIPGQAVHVSLFSLPNQPNRADKTLRALLEEAGIAPGRRIGITGWKHFTSPVENNEKLFDIPAFILDAIRAVTGGDENLFNAGDLFLGEGGARTTNNANEIAHYEYGAALASDGVLDAMDLLAPGVAETALGAQLNRQGQHNSIVTIAASGPRFIKGNMFPTQNTVKVGDTISLTVGYPGGSSSRAAYAVRDASELPQGAQDYVEKVAAPYFAAYTRWLEEIHVGMTGGEMFDKIEEILPRAVYGWSLCPGHLVAEEEWLCSPIYEHSTEVLRSGMMLQIDIIPSVPGYGGSCAESTVVLADEALKEQICQQYPEMWQRMQARRQYIIQQLGIQLSEDVLPMCGTVAYLRPYLLDKELAFVIR</sequence>
<evidence type="ECO:0000313" key="1">
    <source>
        <dbReference type="EMBL" id="MEJ5195409.1"/>
    </source>
</evidence>
<dbReference type="AlphaFoldDB" id="A0AB35Y2D6"/>
<reference evidence="1" key="1">
    <citation type="submission" date="2024-03" db="EMBL/GenBank/DDBJ databases">
        <authorList>
            <person name="Plomp N."/>
            <person name="Harmsen H.J."/>
        </authorList>
    </citation>
    <scope>NUCLEOTIDE SEQUENCE</scope>
    <source>
        <strain evidence="1">HTF-128</strain>
    </source>
</reference>
<keyword evidence="1" id="KW-0645">Protease</keyword>
<keyword evidence="1" id="KW-0378">Hydrolase</keyword>
<dbReference type="PANTHER" id="PTHR46112:SF2">
    <property type="entry name" value="XAA-PRO AMINOPEPTIDASE P-RELATED"/>
    <property type="match status" value="1"/>
</dbReference>
<dbReference type="SUPFAM" id="SSF55920">
    <property type="entry name" value="Creatinase/aminopeptidase"/>
    <property type="match status" value="1"/>
</dbReference>